<dbReference type="EMBL" id="JBHUCX010000099">
    <property type="protein sequence ID" value="MFD1677719.1"/>
    <property type="molecule type" value="Genomic_DNA"/>
</dbReference>
<protein>
    <submittedName>
        <fullName evidence="1">YheC/YheD family protein</fullName>
    </submittedName>
</protein>
<dbReference type="Proteomes" id="UP001597079">
    <property type="component" value="Unassembled WGS sequence"/>
</dbReference>
<proteinExistence type="predicted"/>
<dbReference type="Pfam" id="PF14398">
    <property type="entry name" value="ATPgrasp_YheCD"/>
    <property type="match status" value="1"/>
</dbReference>
<organism evidence="1 2">
    <name type="scientific">Alicyclobacillus fodiniaquatilis</name>
    <dbReference type="NCBI Taxonomy" id="1661150"/>
    <lineage>
        <taxon>Bacteria</taxon>
        <taxon>Bacillati</taxon>
        <taxon>Bacillota</taxon>
        <taxon>Bacilli</taxon>
        <taxon>Bacillales</taxon>
        <taxon>Alicyclobacillaceae</taxon>
        <taxon>Alicyclobacillus</taxon>
    </lineage>
</organism>
<reference evidence="2" key="1">
    <citation type="journal article" date="2019" name="Int. J. Syst. Evol. Microbiol.">
        <title>The Global Catalogue of Microorganisms (GCM) 10K type strain sequencing project: providing services to taxonomists for standard genome sequencing and annotation.</title>
        <authorList>
            <consortium name="The Broad Institute Genomics Platform"/>
            <consortium name="The Broad Institute Genome Sequencing Center for Infectious Disease"/>
            <person name="Wu L."/>
            <person name="Ma J."/>
        </authorList>
    </citation>
    <scope>NUCLEOTIDE SEQUENCE [LARGE SCALE GENOMIC DNA]</scope>
    <source>
        <strain evidence="2">CGMCC 1.12286</strain>
    </source>
</reference>
<evidence type="ECO:0000313" key="1">
    <source>
        <dbReference type="EMBL" id="MFD1677719.1"/>
    </source>
</evidence>
<name>A0ABW4JNN6_9BACL</name>
<accession>A0ABW4JNN6</accession>
<dbReference type="SUPFAM" id="SSF56059">
    <property type="entry name" value="Glutathione synthetase ATP-binding domain-like"/>
    <property type="match status" value="1"/>
</dbReference>
<gene>
    <name evidence="1" type="ORF">ACFSB2_23945</name>
</gene>
<dbReference type="RefSeq" id="WP_377945631.1">
    <property type="nucleotide sequence ID" value="NZ_JBHUCX010000099.1"/>
</dbReference>
<evidence type="ECO:0000313" key="2">
    <source>
        <dbReference type="Proteomes" id="UP001597079"/>
    </source>
</evidence>
<keyword evidence="2" id="KW-1185">Reference proteome</keyword>
<dbReference type="InterPro" id="IPR026838">
    <property type="entry name" value="YheC/D"/>
</dbReference>
<sequence length="382" mass="43526">MANGPVKIGVATTVVPKRRTTANGKVIRPSVHYVRLATAAAREGAILYLFHPHAVNWSRGYVDAWLPRDSSRPSGDWVKRRVEVPDVIYENVFVHLAIAGYTASLRRAAQSRNIPLFNPLLPGKWRMVEILKRQNLADYSPQTERLQDAEQAMARIRAWGTAYIKPSGGYGGMDVARVEQMSNGRYQIALDRSKTKNGKVRLHLSEAEFRRWINQRLKRAHLIQRELRLITVRGRKVDFRVVLHRDLHGDWQLIGIVPKMAAVGGVVTNLIAGGELLDIEYVRRLAQVEGKYISLELLERRAKEVAQIISRRYPYTGHVGFDMAVEEDMSVSMIEMNAKPSRKLLNKQMLQRLATHTAGFAIYLARRRTSQHKQQTNQVVTR</sequence>
<comment type="caution">
    <text evidence="1">The sequence shown here is derived from an EMBL/GenBank/DDBJ whole genome shotgun (WGS) entry which is preliminary data.</text>
</comment>